<keyword evidence="3" id="KW-0731">Sigma factor</keyword>
<evidence type="ECO:0000256" key="2">
    <source>
        <dbReference type="ARBA" id="ARBA00023015"/>
    </source>
</evidence>
<gene>
    <name evidence="8" type="ORF">ACG00Y_06475</name>
</gene>
<dbReference type="InterPro" id="IPR014284">
    <property type="entry name" value="RNA_pol_sigma-70_dom"/>
</dbReference>
<feature type="region of interest" description="Disordered" evidence="5">
    <location>
        <begin position="99"/>
        <end position="118"/>
    </location>
</feature>
<feature type="domain" description="RNA polymerase sigma factor 70 region 4 type 2" evidence="7">
    <location>
        <begin position="124"/>
        <end position="176"/>
    </location>
</feature>
<evidence type="ECO:0000256" key="4">
    <source>
        <dbReference type="ARBA" id="ARBA00023163"/>
    </source>
</evidence>
<dbReference type="PANTHER" id="PTHR43133">
    <property type="entry name" value="RNA POLYMERASE ECF-TYPE SIGMA FACTO"/>
    <property type="match status" value="1"/>
</dbReference>
<dbReference type="Gene3D" id="1.10.10.10">
    <property type="entry name" value="Winged helix-like DNA-binding domain superfamily/Winged helix DNA-binding domain"/>
    <property type="match status" value="1"/>
</dbReference>
<dbReference type="Pfam" id="PF04542">
    <property type="entry name" value="Sigma70_r2"/>
    <property type="match status" value="1"/>
</dbReference>
<accession>A0ABW7EYU5</accession>
<dbReference type="RefSeq" id="WP_394477082.1">
    <property type="nucleotide sequence ID" value="NZ_JBIGHV010000002.1"/>
</dbReference>
<dbReference type="SUPFAM" id="SSF88946">
    <property type="entry name" value="Sigma2 domain of RNA polymerase sigma factors"/>
    <property type="match status" value="1"/>
</dbReference>
<dbReference type="Proteomes" id="UP001606210">
    <property type="component" value="Unassembled WGS sequence"/>
</dbReference>
<evidence type="ECO:0000313" key="9">
    <source>
        <dbReference type="Proteomes" id="UP001606210"/>
    </source>
</evidence>
<dbReference type="InterPro" id="IPR007627">
    <property type="entry name" value="RNA_pol_sigma70_r2"/>
</dbReference>
<evidence type="ECO:0000256" key="5">
    <source>
        <dbReference type="SAM" id="MobiDB-lite"/>
    </source>
</evidence>
<dbReference type="SUPFAM" id="SSF88659">
    <property type="entry name" value="Sigma3 and sigma4 domains of RNA polymerase sigma factors"/>
    <property type="match status" value="1"/>
</dbReference>
<dbReference type="InterPro" id="IPR013249">
    <property type="entry name" value="RNA_pol_sigma70_r4_t2"/>
</dbReference>
<dbReference type="NCBIfam" id="TIGR02937">
    <property type="entry name" value="sigma70-ECF"/>
    <property type="match status" value="1"/>
</dbReference>
<dbReference type="InterPro" id="IPR013324">
    <property type="entry name" value="RNA_pol_sigma_r3/r4-like"/>
</dbReference>
<dbReference type="PANTHER" id="PTHR43133:SF32">
    <property type="entry name" value="BLR3042 PROTEIN"/>
    <property type="match status" value="1"/>
</dbReference>
<dbReference type="EMBL" id="JBIGHV010000002">
    <property type="protein sequence ID" value="MFG6429547.1"/>
    <property type="molecule type" value="Genomic_DNA"/>
</dbReference>
<comment type="caution">
    <text evidence="8">The sequence shown here is derived from an EMBL/GenBank/DDBJ whole genome shotgun (WGS) entry which is preliminary data.</text>
</comment>
<keyword evidence="9" id="KW-1185">Reference proteome</keyword>
<protein>
    <submittedName>
        <fullName evidence="8">RNA polymerase sigma factor</fullName>
    </submittedName>
</protein>
<dbReference type="InterPro" id="IPR036388">
    <property type="entry name" value="WH-like_DNA-bd_sf"/>
</dbReference>
<keyword evidence="4" id="KW-0804">Transcription</keyword>
<dbReference type="CDD" id="cd06171">
    <property type="entry name" value="Sigma70_r4"/>
    <property type="match status" value="1"/>
</dbReference>
<dbReference type="InterPro" id="IPR039425">
    <property type="entry name" value="RNA_pol_sigma-70-like"/>
</dbReference>
<evidence type="ECO:0000256" key="3">
    <source>
        <dbReference type="ARBA" id="ARBA00023082"/>
    </source>
</evidence>
<evidence type="ECO:0000256" key="1">
    <source>
        <dbReference type="ARBA" id="ARBA00010641"/>
    </source>
</evidence>
<evidence type="ECO:0000313" key="8">
    <source>
        <dbReference type="EMBL" id="MFG6429547.1"/>
    </source>
</evidence>
<keyword evidence="2" id="KW-0805">Transcription regulation</keyword>
<reference evidence="8 9" key="1">
    <citation type="submission" date="2024-08" db="EMBL/GenBank/DDBJ databases">
        <authorList>
            <person name="Lu H."/>
        </authorList>
    </citation>
    <scope>NUCLEOTIDE SEQUENCE [LARGE SCALE GENOMIC DNA]</scope>
    <source>
        <strain evidence="8 9">LYH14W</strain>
    </source>
</reference>
<feature type="domain" description="RNA polymerase sigma-70 region 2" evidence="6">
    <location>
        <begin position="29"/>
        <end position="94"/>
    </location>
</feature>
<evidence type="ECO:0000259" key="7">
    <source>
        <dbReference type="Pfam" id="PF08281"/>
    </source>
</evidence>
<evidence type="ECO:0000259" key="6">
    <source>
        <dbReference type="Pfam" id="PF04542"/>
    </source>
</evidence>
<dbReference type="Pfam" id="PF08281">
    <property type="entry name" value="Sigma70_r4_2"/>
    <property type="match status" value="1"/>
</dbReference>
<sequence>MSFTPRPDEVDQQLLRAVAGGDRAALATLYRAYHPRLCQFLTRLTRRTDLMDEIVNDSFWIVWQKAGGFRGDSRVSTWIIGIAYRCGLKALRRDGPDDLDSLDDDDLPATAAADEPAEQRELRDWLDKGLSKLSWEQRVIVELVYAGGHSLEEAAAITQAPVGTLKSRLFQARLKLRNLLPALAGDAAPLKENLP</sequence>
<dbReference type="Gene3D" id="1.10.1740.10">
    <property type="match status" value="1"/>
</dbReference>
<organism evidence="8 9">
    <name type="scientific">Pelomonas parva</name>
    <dbReference type="NCBI Taxonomy" id="3299032"/>
    <lineage>
        <taxon>Bacteria</taxon>
        <taxon>Pseudomonadati</taxon>
        <taxon>Pseudomonadota</taxon>
        <taxon>Betaproteobacteria</taxon>
        <taxon>Burkholderiales</taxon>
        <taxon>Sphaerotilaceae</taxon>
        <taxon>Roseateles</taxon>
    </lineage>
</organism>
<comment type="similarity">
    <text evidence="1">Belongs to the sigma-70 factor family. ECF subfamily.</text>
</comment>
<dbReference type="InterPro" id="IPR013325">
    <property type="entry name" value="RNA_pol_sigma_r2"/>
</dbReference>
<name>A0ABW7EYU5_9BURK</name>
<proteinExistence type="inferred from homology"/>